<dbReference type="EMBL" id="OIVN01005729">
    <property type="protein sequence ID" value="SPD23783.1"/>
    <property type="molecule type" value="Genomic_DNA"/>
</dbReference>
<proteinExistence type="predicted"/>
<evidence type="ECO:0000313" key="1">
    <source>
        <dbReference type="EMBL" id="SPD23783.1"/>
    </source>
</evidence>
<reference evidence="1" key="1">
    <citation type="submission" date="2018-02" db="EMBL/GenBank/DDBJ databases">
        <authorList>
            <person name="Cohen D.B."/>
            <person name="Kent A.D."/>
        </authorList>
    </citation>
    <scope>NUCLEOTIDE SEQUENCE</scope>
</reference>
<organism evidence="1">
    <name type="scientific">Fagus sylvatica</name>
    <name type="common">Beechnut</name>
    <dbReference type="NCBI Taxonomy" id="28930"/>
    <lineage>
        <taxon>Eukaryota</taxon>
        <taxon>Viridiplantae</taxon>
        <taxon>Streptophyta</taxon>
        <taxon>Embryophyta</taxon>
        <taxon>Tracheophyta</taxon>
        <taxon>Spermatophyta</taxon>
        <taxon>Magnoliopsida</taxon>
        <taxon>eudicotyledons</taxon>
        <taxon>Gunneridae</taxon>
        <taxon>Pentapetalae</taxon>
        <taxon>rosids</taxon>
        <taxon>fabids</taxon>
        <taxon>Fagales</taxon>
        <taxon>Fagaceae</taxon>
        <taxon>Fagus</taxon>
    </lineage>
</organism>
<sequence>MAPGSRGVGAVFVHVFPAKIPVKRGMLSANREFHVVAGVVIFPTHPGSRINLLRAGKTLRAKAAVREEKCVLLPARFFSNLVPVRARSGFRGNPSLGLVRYGPANRGHRGVFGPFEDSFPIGIPARPRPCTEASLGSQDMILRTEAVRNVPYAKGFDHNSLVSRPFLARKVPESKLFIMSLQNGQGAADPSRVETARSNLGQTWSTLVKLGQTWEMCPGPSSWGYLMWMSPRRIRPAWGLPKLQIEWSNGLAFESKHVGEVNLRLQICPSLKLGGSTVWHLNPNTLRGDLTWGLPKLQIEWSNGLAFESKHVGEVNLRLQICPSLKLGGSTVWHLNPNTLRGDLTWGLPKLQIEWSNGLAFESKHVGEVNLRLQICPSLKLGGSTVWHLNPNTLRGDLTWGLPNCKSSGPTAWHLNPNTLRGDLTWGLPKLQIEWSNGLAFESKHVGEVNLSLQICPSLKLGGSTVWHLNPNTLRGDLTWGLPKLQIEWSNGLAFESKHVGEVNLRLQICPSLKLGGSTVWHLNPNTLRGDLTWGLPKLQIEWSNGLAFESKHVGEVNLRLQICPSLKLGGSTVWHLNPNTLRGDLTWGLPKLQIEWSNGLAFESKHVGEVNLRLQICPSLKLGGSTVWHLNPNTLRGDLTWGLPKLQIEWSNGLAFESKHVGEVNLRLQICPSLKLGGSTVWHLNPNTLRGDLTWGLPKLQIEWSNGLAFESKHVEGCKSSGPTAWHLNPNTLRGDLTWGLPKLQIEWSNGLAFESKHVGEVNLSLQICPSLKLGGSTVWHLNPNTLRGDLTWGLPKLQIEWSNGLAFESKHVEGCKSSGPTAWHLNPNTLRGDLTWGLPKLQIEWSNGLAFESKHVGEVNLSLQICPSLKLGGSTVWHLNPNTLRGDLTWGLPKLQIEWSNGLAFESKHVGEVNLRLQICPSLKLGGSTVWHLNPNTLRGDLTWGLPKLQIEWSNGLAFESKHVGEVNLRLQICPSLKLGGSTVWHLNPNTLRGDLTWGLPKLQIEWSNGLAFESKHVGEVNLRLQICPSLKLGGSTVWHLNPNTLRGDLTWGLPKLQIEWSNGLAFESKHVEGCKSSGPTAWHLNPNTLRGDLTWGLPKLQIEWSNGLAFESKHVGEVNLSLQICPSLKLGGSTVWHLNPNTLRGDLTWGLPKLQIEWSNGLAFESKHVGEVNLRLQICPSLKLGGSTVWHLNPNTLRGDLTWGLPKLQIEWSNGLAFESKHVGEVNLRLQICPSLKLGGSTVWHLNPNTLRGDLTWGLPKLQIEWSNGLAFESKHVEGCKSSGPTAWHLNPNTLRGDLTWGLPKLQIEWSNGLAFESKHVGEVNLSLQICPSLKLGGSTVWHLNPNTLRGDLTWGLPKLQIEWSNGLAFESKHVGEVNLRLQICPSLKLGGSTVWHLNPNTLRGDLTWGLPKLQIEWSNGLAFESKHVGEVNLRLQICPSLKLGGSTVWHLNPNTLRGDLTWGLPKLQIEWSNGLAFESKHVGEVNLRLQICPSLKLGGSTVWHLNPNTLRGDLTWGLPKLQIEWSNGLAFESKHVGEVNLRLQICPSLKLGGSTVWHLNPNTLRGDLTWGLPKLQIEWSNGLAFESKHVEGCKSSGPTAWHLNPNTLRGDLTWGLPKLQIEWSNGLAFESKHVGEVNLSLQICPSLKLGGSTVWHLNPNTLRGDLTWGLPKLQIEWSNGLAFESKHVEGCKSSGPTAWHLNPNTLRGDLTWGLPKLQIEWSNGLAFESKHVGEVNLSLQICPSLKLGGSTVWHLNPNTLRGDLTWGLPKLQIEWSNGLAFESKHVGEVNLRLQICPSLKLGGSTVWHLNPNTLRGDLTWGLPKLQIEWSNGLAFESKHVGEVNLRLQICPSLKLGGSTVWHLNPNTLRGDLTWGLPKLQIEWSNGLAFESKHVGEVNLRLQICPSLKLGGSTVWHLNPNTLRGDLTWGLPKLQIEWSNGLAFESKHVEGCKSSGPTAWHLNPNTLRGDLTWGLPKLQIEWSNGLAFESKHVGEVNLRLQICPSLKLGGSTVWHLNPNTLRGDLTWGLPKLQIEWSNGLAFESKHVEGCKSSGPTAWHLNPNTLRGDLTWGLPKLQIEWSNGLAFESKHVGEVNLSLQICPSLKLGGSTVWHLNPNTLRGDLTWGLPKLQIEWSNGLAFESKHVGEVNLRLQICPSLKLGGSTVWHLNPNTLRGDLTWGLPKLQIEWSNGLAFESKHVGEVNLRLQICPSLKLGGSTVWHLNPNTLRGDLTWGLPKLQIEWSNGLAFESKHVGEVNLRLQICPSLKLGGSTVWHLNPNTLRGDLTWGLPKLQIEWSNGLAFESKHVGEVNLRLQICPSLKLGGSTVWHLNPNTLRGDLTWGLPKLQIEWSNGLAFESKHVEGCKSSGPTAWHLNPNTLRGDLTWGLPKLQIEWSNGLAFESKHVGEVNLSLQICPSLKLGGSTVWHLNPNTLRGDLTWGLPKLQIEWSNGLAFESKHVEGCKSSGPTAWHLNPNTLRGDLTWGLPKLQIEWSNGLAFESKHVGEVNLSLQICPSLKLGGSTVWHLNPNTLRGDLTWGLPKLQIEWSNGLAFESKHVGEVNLRLQICPSLKLGGSTVWHLNPNTLRGDLTWGLPKLQIEWSNGLAFESKHVGEVNLSLQICPSLKLGGSTVWHLNPNTLRGDLTWGLPKLQIEWSNGLAFESKHVEGCKSSGPTAVWHLNPNTLRGDLTWGLPKLQIEWSNGLAFESKHVGEVNLRLQICPSLKLGGSTVWHLNPNTLRGDLTWGLPKLQIEWSNGLAFESKHVGEVNLRLQICPSLKLGGSTVWHLNPNTLRGDLTWGLPKLQIEWSNGLAFESKHVEGCKSSGPTAWHLNPNTLRGDLTWGLPKLQIEWSNGLAFESKHVGEVNLSLQICPSLKLGGSTVWHLNPNTLRGDLTWGLPKLQIEWSNGLAFESKHVGEVNLRLQICPSLKLGGSTVWHLNPNTLRGDLTWGLPKLQIEWSNGLAFESKHVGEVNLRLQICPSLKLGGSTVWHLNPNTLRGDLTWGLPKLQIEWSNGLAFESKHVGEVNLRLQICPSLKLGGSTVWHLNPNTLRGDLTWGLPKLQIEWSNGLAFESKHVEG</sequence>
<gene>
    <name evidence="1" type="ORF">FSB_LOCUS51665</name>
</gene>
<protein>
    <submittedName>
        <fullName evidence="1">Uncharacterized protein</fullName>
    </submittedName>
</protein>
<accession>A0A2N9IIA0</accession>
<name>A0A2N9IIA0_FAGSY</name>